<dbReference type="PANTHER" id="PTHR11439">
    <property type="entry name" value="GAG-POL-RELATED RETROTRANSPOSON"/>
    <property type="match status" value="1"/>
</dbReference>
<dbReference type="PANTHER" id="PTHR11439:SF455">
    <property type="entry name" value="RLK (RECEPTOR-LIKE PROTEIN KINASE) 8, PUTATIVE-RELATED"/>
    <property type="match status" value="1"/>
</dbReference>
<accession>A0AAV8U7X3</accession>
<dbReference type="InterPro" id="IPR043502">
    <property type="entry name" value="DNA/RNA_pol_sf"/>
</dbReference>
<dbReference type="CDD" id="cd09272">
    <property type="entry name" value="RNase_HI_RT_Ty1"/>
    <property type="match status" value="1"/>
</dbReference>
<sequence length="150" mass="16565">MQDANTVSTPACTTLKLSAFSGTSIPNPTLYRSIVGGLQYLSMTRSDISFSVNKASQFMHDPRDQHWQAVKRILRYLKATSAYGLLIKKSSTQLFAYSDSDWAGSIDDRKSTGSYALFVGCNLISWSSKKQRTVARSSTEAEYRALASTV</sequence>
<keyword evidence="2" id="KW-1185">Reference proteome</keyword>
<reference evidence="1 2" key="1">
    <citation type="submission" date="2021-09" db="EMBL/GenBank/DDBJ databases">
        <title>Genomic insights and catalytic innovation underlie evolution of tropane alkaloids biosynthesis.</title>
        <authorList>
            <person name="Wang Y.-J."/>
            <person name="Tian T."/>
            <person name="Huang J.-P."/>
            <person name="Huang S.-X."/>
        </authorList>
    </citation>
    <scope>NUCLEOTIDE SEQUENCE [LARGE SCALE GENOMIC DNA]</scope>
    <source>
        <strain evidence="1">KIB-2018</strain>
        <tissue evidence="1">Leaf</tissue>
    </source>
</reference>
<evidence type="ECO:0000313" key="2">
    <source>
        <dbReference type="Proteomes" id="UP001159364"/>
    </source>
</evidence>
<protein>
    <submittedName>
        <fullName evidence="1">Uncharacterized protein</fullName>
    </submittedName>
</protein>
<gene>
    <name evidence="1" type="ORF">K2173_023166</name>
</gene>
<evidence type="ECO:0000313" key="1">
    <source>
        <dbReference type="EMBL" id="KAJ8775401.1"/>
    </source>
</evidence>
<comment type="caution">
    <text evidence="1">The sequence shown here is derived from an EMBL/GenBank/DDBJ whole genome shotgun (WGS) entry which is preliminary data.</text>
</comment>
<organism evidence="1 2">
    <name type="scientific">Erythroxylum novogranatense</name>
    <dbReference type="NCBI Taxonomy" id="1862640"/>
    <lineage>
        <taxon>Eukaryota</taxon>
        <taxon>Viridiplantae</taxon>
        <taxon>Streptophyta</taxon>
        <taxon>Embryophyta</taxon>
        <taxon>Tracheophyta</taxon>
        <taxon>Spermatophyta</taxon>
        <taxon>Magnoliopsida</taxon>
        <taxon>eudicotyledons</taxon>
        <taxon>Gunneridae</taxon>
        <taxon>Pentapetalae</taxon>
        <taxon>rosids</taxon>
        <taxon>fabids</taxon>
        <taxon>Malpighiales</taxon>
        <taxon>Erythroxylaceae</taxon>
        <taxon>Erythroxylum</taxon>
    </lineage>
</organism>
<proteinExistence type="predicted"/>
<dbReference type="AlphaFoldDB" id="A0AAV8U7X3"/>
<dbReference type="EMBL" id="JAIWQS010000001">
    <property type="protein sequence ID" value="KAJ8775401.1"/>
    <property type="molecule type" value="Genomic_DNA"/>
</dbReference>
<name>A0AAV8U7X3_9ROSI</name>
<dbReference type="SUPFAM" id="SSF56672">
    <property type="entry name" value="DNA/RNA polymerases"/>
    <property type="match status" value="1"/>
</dbReference>
<dbReference type="Proteomes" id="UP001159364">
    <property type="component" value="Linkage Group LG01"/>
</dbReference>